<dbReference type="PANTHER" id="PTHR10277:SF9">
    <property type="entry name" value="2-ISOPROPYLMALATE SYNTHASE 1, CHLOROPLASTIC-RELATED"/>
    <property type="match status" value="1"/>
</dbReference>
<evidence type="ECO:0000256" key="8">
    <source>
        <dbReference type="ARBA" id="ARBA00022679"/>
    </source>
</evidence>
<keyword evidence="5 12" id="KW-0432">Leucine biosynthesis</keyword>
<dbReference type="AlphaFoldDB" id="A0A7M2X1V7"/>
<evidence type="ECO:0000256" key="1">
    <source>
        <dbReference type="ARBA" id="ARBA00004689"/>
    </source>
</evidence>
<dbReference type="InterPro" id="IPR000891">
    <property type="entry name" value="PYR_CT"/>
</dbReference>
<evidence type="ECO:0000313" key="15">
    <source>
        <dbReference type="Proteomes" id="UP000593765"/>
    </source>
</evidence>
<dbReference type="GO" id="GO:0005737">
    <property type="term" value="C:cytoplasm"/>
    <property type="evidence" value="ECO:0007669"/>
    <property type="project" value="UniProtKB-UniRule"/>
</dbReference>
<evidence type="ECO:0000256" key="10">
    <source>
        <dbReference type="ARBA" id="ARBA00023211"/>
    </source>
</evidence>
<keyword evidence="15" id="KW-1185">Reference proteome</keyword>
<proteinExistence type="inferred from homology"/>
<evidence type="ECO:0000256" key="12">
    <source>
        <dbReference type="HAMAP-Rule" id="MF_01025"/>
    </source>
</evidence>
<keyword evidence="14" id="KW-0012">Acyltransferase</keyword>
<dbReference type="InterPro" id="IPR005671">
    <property type="entry name" value="LeuA_bact_synth"/>
</dbReference>
<dbReference type="SUPFAM" id="SSF51569">
    <property type="entry name" value="Aldolase"/>
    <property type="match status" value="1"/>
</dbReference>
<evidence type="ECO:0000256" key="3">
    <source>
        <dbReference type="ARBA" id="ARBA00012973"/>
    </source>
</evidence>
<dbReference type="Pfam" id="PF00682">
    <property type="entry name" value="HMGL-like"/>
    <property type="match status" value="1"/>
</dbReference>
<comment type="catalytic activity">
    <reaction evidence="12">
        <text>3-methyl-2-oxobutanoate + acetyl-CoA + H2O = (2S)-2-isopropylmalate + CoA + H(+)</text>
        <dbReference type="Rhea" id="RHEA:21524"/>
        <dbReference type="ChEBI" id="CHEBI:1178"/>
        <dbReference type="ChEBI" id="CHEBI:11851"/>
        <dbReference type="ChEBI" id="CHEBI:15377"/>
        <dbReference type="ChEBI" id="CHEBI:15378"/>
        <dbReference type="ChEBI" id="CHEBI:57287"/>
        <dbReference type="ChEBI" id="CHEBI:57288"/>
        <dbReference type="EC" id="2.3.3.13"/>
    </reaction>
</comment>
<dbReference type="InterPro" id="IPR013785">
    <property type="entry name" value="Aldolase_TIM"/>
</dbReference>
<evidence type="ECO:0000259" key="13">
    <source>
        <dbReference type="PROSITE" id="PS50991"/>
    </source>
</evidence>
<comment type="similarity">
    <text evidence="2 12">Belongs to the alpha-IPM synthase/homocitrate synthase family. LeuA type 1 subfamily.</text>
</comment>
<dbReference type="Gene3D" id="3.30.160.270">
    <property type="match status" value="1"/>
</dbReference>
<organism evidence="14 15">
    <name type="scientific">Humisphaera borealis</name>
    <dbReference type="NCBI Taxonomy" id="2807512"/>
    <lineage>
        <taxon>Bacteria</taxon>
        <taxon>Pseudomonadati</taxon>
        <taxon>Planctomycetota</taxon>
        <taxon>Phycisphaerae</taxon>
        <taxon>Tepidisphaerales</taxon>
        <taxon>Tepidisphaeraceae</taxon>
        <taxon>Humisphaera</taxon>
    </lineage>
</organism>
<dbReference type="RefSeq" id="WP_206295058.1">
    <property type="nucleotide sequence ID" value="NZ_CP063458.1"/>
</dbReference>
<dbReference type="GO" id="GO:0003985">
    <property type="term" value="F:acetyl-CoA C-acetyltransferase activity"/>
    <property type="evidence" value="ECO:0007669"/>
    <property type="project" value="UniProtKB-UniRule"/>
</dbReference>
<keyword evidence="7 12" id="KW-0028">Amino-acid biosynthesis</keyword>
<protein>
    <recommendedName>
        <fullName evidence="4 12">2-isopropylmalate synthase</fullName>
        <ecNumber evidence="3 12">2.3.3.13</ecNumber>
    </recommendedName>
    <alternativeName>
        <fullName evidence="12">Alpha-IPM synthase</fullName>
    </alternativeName>
    <alternativeName>
        <fullName evidence="12">Alpha-isopropylmalate synthase</fullName>
    </alternativeName>
</protein>
<comment type="function">
    <text evidence="12">Catalyzes the condensation of the acetyl group of acetyl-CoA with 3-methyl-2-oxobutanoate (2-ketoisovalerate) to form 3-carboxy-3-hydroxy-4-methylpentanoate (2-isopropylmalate).</text>
</comment>
<dbReference type="InterPro" id="IPR002034">
    <property type="entry name" value="AIPM/Hcit_synth_CS"/>
</dbReference>
<dbReference type="SMART" id="SM00917">
    <property type="entry name" value="LeuA_dimer"/>
    <property type="match status" value="1"/>
</dbReference>
<keyword evidence="8 12" id="KW-0808">Transferase</keyword>
<dbReference type="Gene3D" id="3.20.20.70">
    <property type="entry name" value="Aldolase class I"/>
    <property type="match status" value="1"/>
</dbReference>
<evidence type="ECO:0000256" key="5">
    <source>
        <dbReference type="ARBA" id="ARBA00022430"/>
    </source>
</evidence>
<dbReference type="Gene3D" id="1.10.238.260">
    <property type="match status" value="1"/>
</dbReference>
<dbReference type="Pfam" id="PF22617">
    <property type="entry name" value="HCS_D2"/>
    <property type="match status" value="1"/>
</dbReference>
<keyword evidence="6 12" id="KW-0963">Cytoplasm</keyword>
<dbReference type="GO" id="GO:0009098">
    <property type="term" value="P:L-leucine biosynthetic process"/>
    <property type="evidence" value="ECO:0007669"/>
    <property type="project" value="UniProtKB-UniRule"/>
</dbReference>
<comment type="cofactor">
    <cofactor evidence="12">
        <name>Mn(2+)</name>
        <dbReference type="ChEBI" id="CHEBI:29035"/>
    </cofactor>
</comment>
<dbReference type="KEGG" id="hbs:IPV69_10460"/>
<feature type="binding site" evidence="12">
    <location>
        <position position="239"/>
    </location>
    <ligand>
        <name>Mn(2+)</name>
        <dbReference type="ChEBI" id="CHEBI:29035"/>
    </ligand>
</feature>
<keyword evidence="9 12" id="KW-0479">Metal-binding</keyword>
<name>A0A7M2X1V7_9BACT</name>
<dbReference type="EC" id="2.3.3.13" evidence="3 12"/>
<dbReference type="EMBL" id="CP063458">
    <property type="protein sequence ID" value="QOV91746.1"/>
    <property type="molecule type" value="Genomic_DNA"/>
</dbReference>
<evidence type="ECO:0000256" key="9">
    <source>
        <dbReference type="ARBA" id="ARBA00022723"/>
    </source>
</evidence>
<keyword evidence="10 12" id="KW-0464">Manganese</keyword>
<dbReference type="FunFam" id="3.20.20.70:FF:000010">
    <property type="entry name" value="2-isopropylmalate synthase"/>
    <property type="match status" value="1"/>
</dbReference>
<evidence type="ECO:0000313" key="14">
    <source>
        <dbReference type="EMBL" id="QOV91746.1"/>
    </source>
</evidence>
<evidence type="ECO:0000256" key="4">
    <source>
        <dbReference type="ARBA" id="ARBA00018198"/>
    </source>
</evidence>
<dbReference type="FunFam" id="1.10.238.260:FF:000001">
    <property type="entry name" value="2-isopropylmalate synthase"/>
    <property type="match status" value="1"/>
</dbReference>
<dbReference type="InterPro" id="IPR050073">
    <property type="entry name" value="2-IPM_HCS-like"/>
</dbReference>
<sequence length="516" mass="56309">METLRIFDTTLRDGEQSPGATLSQPEKLEIARYLEGMGVDIIEAGFPISSEGDFESVRIIASEITKSTVCGLARCAPKDIERAGEAVKVAAKGRIHVFCATSKIHREHKLRKGKEEILKLSVRSIQQALEYTKDVEFSPEDASRTELEFLEEIVHAAIEAGATTINLPDTVGYATPKTYGEIFSHLLKKLPIIKEKNVILSAHCHDDLGLAVANSLSAVENGARQVECTINGIGERAGNAALEEIVMILKTRSDVYKIGSKIDSTKIFPASRMVSTLTGLAVQRNKAIVGQNAFAHESGIHQDGILKFRETYEIMDPASVGLPTNVLVMGKHSGRAAFRDRVTVLGYKMTDEQIESAFVQFKALADKKKEVFDEDIEAIIDQSLDMSASLWELAGLQVVAGSNTTPTATVTLRDSTGETVTDASVGDGPVDAIYSAIQRLTKIEVKLVDYRIRAITKGKDAQGEVQIELEHSGKRIRGRGRSTDILEASALAYLASINRLRSLNQREMLVHPHAAV</sequence>
<dbReference type="UniPathway" id="UPA00048">
    <property type="reaction ID" value="UER00070"/>
</dbReference>
<evidence type="ECO:0000256" key="6">
    <source>
        <dbReference type="ARBA" id="ARBA00022490"/>
    </source>
</evidence>
<feature type="domain" description="Pyruvate carboxyltransferase" evidence="13">
    <location>
        <begin position="4"/>
        <end position="268"/>
    </location>
</feature>
<dbReference type="CDD" id="cd07940">
    <property type="entry name" value="DRE_TIM_IPMS"/>
    <property type="match status" value="1"/>
</dbReference>
<dbReference type="SUPFAM" id="SSF110921">
    <property type="entry name" value="2-isopropylmalate synthase LeuA, allosteric (dimerisation) domain"/>
    <property type="match status" value="1"/>
</dbReference>
<dbReference type="PANTHER" id="PTHR10277">
    <property type="entry name" value="HOMOCITRATE SYNTHASE-RELATED"/>
    <property type="match status" value="1"/>
</dbReference>
<dbReference type="HAMAP" id="MF_01025">
    <property type="entry name" value="LeuA_type1"/>
    <property type="match status" value="1"/>
</dbReference>
<dbReference type="NCBIfam" id="TIGR00973">
    <property type="entry name" value="leuA_bact"/>
    <property type="match status" value="1"/>
</dbReference>
<dbReference type="FunFam" id="3.30.160.270:FF:000001">
    <property type="entry name" value="2-isopropylmalate synthase"/>
    <property type="match status" value="1"/>
</dbReference>
<feature type="binding site" evidence="12">
    <location>
        <position position="205"/>
    </location>
    <ligand>
        <name>Mn(2+)</name>
        <dbReference type="ChEBI" id="CHEBI:29035"/>
    </ligand>
</feature>
<dbReference type="PROSITE" id="PS00816">
    <property type="entry name" value="AIPM_HOMOCIT_SYNTH_2"/>
    <property type="match status" value="1"/>
</dbReference>
<dbReference type="NCBIfam" id="NF002086">
    <property type="entry name" value="PRK00915.1-3"/>
    <property type="match status" value="1"/>
</dbReference>
<feature type="region of interest" description="Regulatory domain" evidence="12">
    <location>
        <begin position="392"/>
        <end position="516"/>
    </location>
</feature>
<reference evidence="14 15" key="1">
    <citation type="submission" date="2020-10" db="EMBL/GenBank/DDBJ databases">
        <title>Wide distribution of Phycisphaera-like planctomycetes from WD2101 soil group in peatlands and genome analysis of the first cultivated representative.</title>
        <authorList>
            <person name="Dedysh S.N."/>
            <person name="Beletsky A.V."/>
            <person name="Ivanova A."/>
            <person name="Kulichevskaya I.S."/>
            <person name="Suzina N.E."/>
            <person name="Philippov D.A."/>
            <person name="Rakitin A.L."/>
            <person name="Mardanov A.V."/>
            <person name="Ravin N.V."/>
        </authorList>
    </citation>
    <scope>NUCLEOTIDE SEQUENCE [LARGE SCALE GENOMIC DNA]</scope>
    <source>
        <strain evidence="14 15">M1803</strain>
    </source>
</reference>
<evidence type="ECO:0000256" key="11">
    <source>
        <dbReference type="ARBA" id="ARBA00023304"/>
    </source>
</evidence>
<dbReference type="GO" id="GO:0030145">
    <property type="term" value="F:manganese ion binding"/>
    <property type="evidence" value="ECO:0007669"/>
    <property type="project" value="UniProtKB-UniRule"/>
</dbReference>
<keyword evidence="11 12" id="KW-0100">Branched-chain amino acid biosynthesis</keyword>
<gene>
    <name evidence="12" type="primary">leuA</name>
    <name evidence="14" type="ORF">IPV69_10460</name>
</gene>
<dbReference type="Proteomes" id="UP000593765">
    <property type="component" value="Chromosome"/>
</dbReference>
<dbReference type="InterPro" id="IPR054691">
    <property type="entry name" value="LeuA/HCS_post-cat"/>
</dbReference>
<dbReference type="Pfam" id="PF08502">
    <property type="entry name" value="LeuA_dimer"/>
    <property type="match status" value="1"/>
</dbReference>
<evidence type="ECO:0000256" key="7">
    <source>
        <dbReference type="ARBA" id="ARBA00022605"/>
    </source>
</evidence>
<dbReference type="GO" id="GO:0003852">
    <property type="term" value="F:2-isopropylmalate synthase activity"/>
    <property type="evidence" value="ECO:0007669"/>
    <property type="project" value="UniProtKB-UniRule"/>
</dbReference>
<dbReference type="InterPro" id="IPR013709">
    <property type="entry name" value="2-isopropylmalate_synth_dimer"/>
</dbReference>
<dbReference type="PROSITE" id="PS50991">
    <property type="entry name" value="PYR_CT"/>
    <property type="match status" value="1"/>
</dbReference>
<accession>A0A7M2X1V7</accession>
<dbReference type="PROSITE" id="PS00815">
    <property type="entry name" value="AIPM_HOMOCIT_SYNTH_1"/>
    <property type="match status" value="1"/>
</dbReference>
<feature type="binding site" evidence="12">
    <location>
        <position position="13"/>
    </location>
    <ligand>
        <name>Mn(2+)</name>
        <dbReference type="ChEBI" id="CHEBI:29035"/>
    </ligand>
</feature>
<evidence type="ECO:0000256" key="2">
    <source>
        <dbReference type="ARBA" id="ARBA00009396"/>
    </source>
</evidence>
<comment type="subunit">
    <text evidence="12">Homodimer.</text>
</comment>
<feature type="binding site" evidence="12">
    <location>
        <position position="203"/>
    </location>
    <ligand>
        <name>Mn(2+)</name>
        <dbReference type="ChEBI" id="CHEBI:29035"/>
    </ligand>
</feature>
<dbReference type="InterPro" id="IPR036230">
    <property type="entry name" value="LeuA_allosteric_dom_sf"/>
</dbReference>
<comment type="pathway">
    <text evidence="1 12">Amino-acid biosynthesis; L-leucine biosynthesis; L-leucine from 3-methyl-2-oxobutanoate: step 1/4.</text>
</comment>